<dbReference type="PANTHER" id="PTHR48022">
    <property type="entry name" value="PLASTIDIC GLUCOSE TRANSPORTER 4"/>
    <property type="match status" value="1"/>
</dbReference>
<organism evidence="8 9">
    <name type="scientific">Fusarium fujikuroi</name>
    <name type="common">Bakanae and foot rot disease fungus</name>
    <name type="synonym">Gibberella fujikuroi</name>
    <dbReference type="NCBI Taxonomy" id="5127"/>
    <lineage>
        <taxon>Eukaryota</taxon>
        <taxon>Fungi</taxon>
        <taxon>Dikarya</taxon>
        <taxon>Ascomycota</taxon>
        <taxon>Pezizomycotina</taxon>
        <taxon>Sordariomycetes</taxon>
        <taxon>Hypocreomycetidae</taxon>
        <taxon>Hypocreales</taxon>
        <taxon>Nectriaceae</taxon>
        <taxon>Fusarium</taxon>
        <taxon>Fusarium fujikuroi species complex</taxon>
    </lineage>
</organism>
<dbReference type="InterPro" id="IPR036259">
    <property type="entry name" value="MFS_trans_sf"/>
</dbReference>
<keyword evidence="6" id="KW-1133">Transmembrane helix</keyword>
<evidence type="ECO:0000256" key="6">
    <source>
        <dbReference type="ARBA" id="ARBA00022989"/>
    </source>
</evidence>
<keyword evidence="4" id="KW-1003">Cell membrane</keyword>
<dbReference type="PROSITE" id="PS00216">
    <property type="entry name" value="SUGAR_TRANSPORT_1"/>
    <property type="match status" value="1"/>
</dbReference>
<evidence type="ECO:0000256" key="7">
    <source>
        <dbReference type="ARBA" id="ARBA00023136"/>
    </source>
</evidence>
<evidence type="ECO:0000256" key="3">
    <source>
        <dbReference type="ARBA" id="ARBA00022448"/>
    </source>
</evidence>
<gene>
    <name evidence="8" type="ORF">C2S_7063</name>
</gene>
<comment type="subcellular location">
    <subcellularLocation>
        <location evidence="1">Cell membrane</location>
        <topology evidence="1">Multi-pass membrane protein</topology>
    </subcellularLocation>
</comment>
<comment type="caution">
    <text evidence="8">The sequence shown here is derived from an EMBL/GenBank/DDBJ whole genome shotgun (WGS) entry which is preliminary data.</text>
</comment>
<dbReference type="Gene3D" id="1.20.1250.20">
    <property type="entry name" value="MFS general substrate transporter like domains"/>
    <property type="match status" value="1"/>
</dbReference>
<dbReference type="SUPFAM" id="SSF103473">
    <property type="entry name" value="MFS general substrate transporter"/>
    <property type="match status" value="1"/>
</dbReference>
<reference evidence="8" key="1">
    <citation type="submission" date="2019-05" db="EMBL/GenBank/DDBJ databases">
        <authorList>
            <person name="Piombo E."/>
        </authorList>
    </citation>
    <scope>NUCLEOTIDE SEQUENCE</scope>
    <source>
        <strain evidence="8">C2S</strain>
    </source>
</reference>
<keyword evidence="5" id="KW-0812">Transmembrane</keyword>
<dbReference type="InterPro" id="IPR020846">
    <property type="entry name" value="MFS_dom"/>
</dbReference>
<dbReference type="PROSITE" id="PS00217">
    <property type="entry name" value="SUGAR_TRANSPORT_2"/>
    <property type="match status" value="1"/>
</dbReference>
<evidence type="ECO:0000256" key="4">
    <source>
        <dbReference type="ARBA" id="ARBA00022475"/>
    </source>
</evidence>
<keyword evidence="7" id="KW-0472">Membrane</keyword>
<dbReference type="EMBL" id="CABFJX010000224">
    <property type="protein sequence ID" value="VTT68569.1"/>
    <property type="molecule type" value="Genomic_DNA"/>
</dbReference>
<evidence type="ECO:0000313" key="9">
    <source>
        <dbReference type="Proteomes" id="UP000760494"/>
    </source>
</evidence>
<proteinExistence type="inferred from homology"/>
<dbReference type="InterPro" id="IPR005829">
    <property type="entry name" value="Sugar_transporter_CS"/>
</dbReference>
<evidence type="ECO:0000256" key="1">
    <source>
        <dbReference type="ARBA" id="ARBA00004651"/>
    </source>
</evidence>
<dbReference type="AlphaFoldDB" id="A0A5Q3CZL8"/>
<dbReference type="Pfam" id="PF00083">
    <property type="entry name" value="Sugar_tr"/>
    <property type="match status" value="1"/>
</dbReference>
<dbReference type="InterPro" id="IPR050360">
    <property type="entry name" value="MFS_Sugar_Transporters"/>
</dbReference>
<protein>
    <submittedName>
        <fullName evidence="8">Uncharacterized protein</fullName>
    </submittedName>
</protein>
<dbReference type="InterPro" id="IPR005828">
    <property type="entry name" value="MFS_sugar_transport-like"/>
</dbReference>
<name>A0A5Q3CZL8_FUSFU</name>
<evidence type="ECO:0000313" key="8">
    <source>
        <dbReference type="EMBL" id="VTT68569.1"/>
    </source>
</evidence>
<dbReference type="PANTHER" id="PTHR48022:SF3">
    <property type="entry name" value="HEXOSE TRANSPORTER PROTEIN (AFU_ORTHOLOGUE AFUA_8G04480)-RELATED"/>
    <property type="match status" value="1"/>
</dbReference>
<evidence type="ECO:0000256" key="2">
    <source>
        <dbReference type="ARBA" id="ARBA00010992"/>
    </source>
</evidence>
<sequence length="586" mass="64772">MGNVAEVGHGPSHQPWWKTSHLIKLNSIILSLVLFSSANGYDGGLMGSILALNTWNTFMHHPTGAYLGWMTAIYWLGNGLSTPLAAWCSNRYGRKPGLYAGYFFLIIGVGMQAGAPNEKAFTYARLFIGFAAGFLGNSAPVLINEIAYPSHRSIASALFMCGWYVGGTICGWVTFACRVIPNDWSWRIPVLLQIFLPLCALPGFLMAPESPRWYVSVGRLEEATDVIARYHAGGNRDDPIVSTQMMEIEAAITAEKDASKSASYLDMFKTKGNRHRLFISVTLGFVAQWAGNGVVSYYLPLVLTSVGLKTTTEQTLISACLNVWNLLWATAAAVSVDRLGRRFLFLTSATVMFLSFVVVTALSASFAKSGASSVGLAVVPFLFLFFAGYDVGLTPFLVAYPCEIWQFSLRSRGLTVAWCTTVASIFFNSFVNAIALDAIQWRYYIVFAVILFIFIFVVYFTYPETRGHTLEQMAVIFDVKMLNNAVFAFLQVWLATLAFAAPIADEVTVTGAEPWHYGTGGGIVGFIVLVLDILVWIEVLQSNRPVSHKILWCLVVFLFPIVGMIVYYLFSNRKSHMRNSDYTPVP</sequence>
<evidence type="ECO:0000256" key="5">
    <source>
        <dbReference type="ARBA" id="ARBA00022692"/>
    </source>
</evidence>
<dbReference type="GO" id="GO:0005886">
    <property type="term" value="C:plasma membrane"/>
    <property type="evidence" value="ECO:0007669"/>
    <property type="project" value="UniProtKB-SubCell"/>
</dbReference>
<dbReference type="PROSITE" id="PS50850">
    <property type="entry name" value="MFS"/>
    <property type="match status" value="1"/>
</dbReference>
<dbReference type="InterPro" id="IPR027379">
    <property type="entry name" value="CLS_N"/>
</dbReference>
<comment type="similarity">
    <text evidence="2">Belongs to the major facilitator superfamily. Sugar transporter (TC 2.A.1.1) family.</text>
</comment>
<dbReference type="FunFam" id="1.20.1250.20:FF:000134">
    <property type="entry name" value="MFS sugar transporter protein"/>
    <property type="match status" value="1"/>
</dbReference>
<accession>A0A5Q3CZL8</accession>
<keyword evidence="3" id="KW-0813">Transport</keyword>
<dbReference type="GO" id="GO:0005351">
    <property type="term" value="F:carbohydrate:proton symporter activity"/>
    <property type="evidence" value="ECO:0007669"/>
    <property type="project" value="TreeGrafter"/>
</dbReference>
<dbReference type="Pfam" id="PF13396">
    <property type="entry name" value="PLDc_N"/>
    <property type="match status" value="1"/>
</dbReference>
<dbReference type="Proteomes" id="UP000760494">
    <property type="component" value="Unassembled WGS sequence"/>
</dbReference>